<dbReference type="EMBL" id="CACRTZ010000009">
    <property type="protein sequence ID" value="VYU21312.1"/>
    <property type="molecule type" value="Genomic_DNA"/>
</dbReference>
<accession>A0A6N3CZD4</accession>
<dbReference type="InterPro" id="IPR009713">
    <property type="entry name" value="Uncharacterised_PsiA"/>
</dbReference>
<organism evidence="1">
    <name type="scientific">Phytobacter massiliensis</name>
    <dbReference type="NCBI Taxonomy" id="1485952"/>
    <lineage>
        <taxon>Bacteria</taxon>
        <taxon>Pseudomonadati</taxon>
        <taxon>Pseudomonadota</taxon>
        <taxon>Gammaproteobacteria</taxon>
        <taxon>Enterobacterales</taxon>
        <taxon>Enterobacteriaceae</taxon>
        <taxon>Phytobacter</taxon>
    </lineage>
</organism>
<dbReference type="Pfam" id="PF06952">
    <property type="entry name" value="PsiA"/>
    <property type="match status" value="1"/>
</dbReference>
<dbReference type="AlphaFoldDB" id="A0A6N3CZD4"/>
<gene>
    <name evidence="1" type="ORF">EMLFYP7_01696</name>
</gene>
<protein>
    <submittedName>
        <fullName evidence="1">PsiA protein</fullName>
    </submittedName>
</protein>
<sequence>MIASHLSLVTLNPARQAALQAIAEVEQRQEDNKRLPSENPHARAFMRRLMGSSRLNARSAQQIPGLAWDPSFKLWTLKMLEDELERFLRSRGEYCFSPLTSEVQHALFPDIVYRKTTRSDRNRKLSSARFQRREDKRRCQQAMLHQNLVSQARTDLNFQSPETVSTWYSRWRDELDARELALLVWSWQTRFGSLSELEWLRYGDTPLYALLYEIRCIVMETPEPVRAAERWRVPNKLPHRHTPGEC</sequence>
<name>A0A6N3CZD4_9ENTR</name>
<evidence type="ECO:0000313" key="1">
    <source>
        <dbReference type="EMBL" id="VYU21312.1"/>
    </source>
</evidence>
<proteinExistence type="predicted"/>
<dbReference type="RefSeq" id="WP_156565805.1">
    <property type="nucleotide sequence ID" value="NZ_CACRTZ010000009.1"/>
</dbReference>
<reference evidence="1" key="1">
    <citation type="submission" date="2019-11" db="EMBL/GenBank/DDBJ databases">
        <authorList>
            <person name="Feng L."/>
        </authorList>
    </citation>
    <scope>NUCLEOTIDE SEQUENCE</scope>
    <source>
        <strain evidence="1">EMassiliensisLFYP7</strain>
    </source>
</reference>